<dbReference type="InterPro" id="IPR001279">
    <property type="entry name" value="Metallo-B-lactamas"/>
</dbReference>
<dbReference type="Proteomes" id="UP000238164">
    <property type="component" value="Chromosome 1"/>
</dbReference>
<dbReference type="OrthoDB" id="9788370at2"/>
<dbReference type="EMBL" id="LT985188">
    <property type="protein sequence ID" value="SPD87529.1"/>
    <property type="molecule type" value="Genomic_DNA"/>
</dbReference>
<reference evidence="2 3" key="1">
    <citation type="submission" date="2018-02" db="EMBL/GenBank/DDBJ databases">
        <authorList>
            <person name="Cohen D.B."/>
            <person name="Kent A.D."/>
        </authorList>
    </citation>
    <scope>NUCLEOTIDE SEQUENCE [LARGE SCALE GENOMIC DNA]</scope>
    <source>
        <strain evidence="2">1</strain>
    </source>
</reference>
<dbReference type="AlphaFoldDB" id="A0A2N9JJC5"/>
<dbReference type="KEGG" id="mgg:MPLG2_2499"/>
<dbReference type="InterPro" id="IPR036866">
    <property type="entry name" value="RibonucZ/Hydroxyglut_hydro"/>
</dbReference>
<dbReference type="PANTHER" id="PTHR42663">
    <property type="entry name" value="HYDROLASE C777.06C-RELATED-RELATED"/>
    <property type="match status" value="1"/>
</dbReference>
<name>A0A2N9JJC5_9ACTN</name>
<dbReference type="RefSeq" id="WP_105186241.1">
    <property type="nucleotide sequence ID" value="NZ_BAAAGO010000031.1"/>
</dbReference>
<keyword evidence="3" id="KW-1185">Reference proteome</keyword>
<protein>
    <submittedName>
        <fullName evidence="2">Phosphoribosyl 1,2-cyclic phosphodiesterase</fullName>
    </submittedName>
</protein>
<evidence type="ECO:0000313" key="3">
    <source>
        <dbReference type="Proteomes" id="UP000238164"/>
    </source>
</evidence>
<sequence>MDVLLLGTGASDGVPNSWCACPTCAEARSSGYVRTNASVLVDGRLLIDCGPEAPRQASRAGVELTGVRTVLISHAHDDHLDPAFLMHRGWVSTEPLQVIGPAPAIELCRDWLAPDQTAVTLTVATAGDTFEVDGYRVQVLPATHHALGEAVLYAVQRDGRSLLYATDTGPWRTRLLELVRGWTFDLVLLEETFGDKTPPNAVHHNFVSFGAAVQALCAVGAVDDATRVVAIHLGHDNPRLAELTSRLAALGAEVHPDLTVLHI</sequence>
<organism evidence="2 3">
    <name type="scientific">Micropruina glycogenica</name>
    <dbReference type="NCBI Taxonomy" id="75385"/>
    <lineage>
        <taxon>Bacteria</taxon>
        <taxon>Bacillati</taxon>
        <taxon>Actinomycetota</taxon>
        <taxon>Actinomycetes</taxon>
        <taxon>Propionibacteriales</taxon>
        <taxon>Nocardioidaceae</taxon>
        <taxon>Micropruina</taxon>
    </lineage>
</organism>
<evidence type="ECO:0000313" key="2">
    <source>
        <dbReference type="EMBL" id="SPD87529.1"/>
    </source>
</evidence>
<accession>A0A2N9JJC5</accession>
<dbReference type="Gene3D" id="3.60.15.10">
    <property type="entry name" value="Ribonuclease Z/Hydroxyacylglutathione hydrolase-like"/>
    <property type="match status" value="1"/>
</dbReference>
<proteinExistence type="predicted"/>
<dbReference type="SMART" id="SM00849">
    <property type="entry name" value="Lactamase_B"/>
    <property type="match status" value="1"/>
</dbReference>
<dbReference type="SUPFAM" id="SSF56281">
    <property type="entry name" value="Metallo-hydrolase/oxidoreductase"/>
    <property type="match status" value="1"/>
</dbReference>
<evidence type="ECO:0000259" key="1">
    <source>
        <dbReference type="SMART" id="SM00849"/>
    </source>
</evidence>
<dbReference type="Pfam" id="PF12706">
    <property type="entry name" value="Lactamase_B_2"/>
    <property type="match status" value="1"/>
</dbReference>
<dbReference type="PANTHER" id="PTHR42663:SF6">
    <property type="entry name" value="HYDROLASE C777.06C-RELATED"/>
    <property type="match status" value="1"/>
</dbReference>
<feature type="domain" description="Metallo-beta-lactamase" evidence="1">
    <location>
        <begin position="35"/>
        <end position="232"/>
    </location>
</feature>
<gene>
    <name evidence="2" type="ORF">MPLG2_2499</name>
</gene>